<keyword evidence="2" id="KW-1185">Reference proteome</keyword>
<organism evidence="1 2">
    <name type="scientific">Rhodopila globiformis</name>
    <name type="common">Rhodopseudomonas globiformis</name>
    <dbReference type="NCBI Taxonomy" id="1071"/>
    <lineage>
        <taxon>Bacteria</taxon>
        <taxon>Pseudomonadati</taxon>
        <taxon>Pseudomonadota</taxon>
        <taxon>Alphaproteobacteria</taxon>
        <taxon>Acetobacterales</taxon>
        <taxon>Acetobacteraceae</taxon>
        <taxon>Rhodopila</taxon>
    </lineage>
</organism>
<evidence type="ECO:0000313" key="1">
    <source>
        <dbReference type="EMBL" id="PPQ29162.1"/>
    </source>
</evidence>
<comment type="caution">
    <text evidence="1">The sequence shown here is derived from an EMBL/GenBank/DDBJ whole genome shotgun (WGS) entry which is preliminary data.</text>
</comment>
<name>A0A2S6N3I9_RHOGL</name>
<dbReference type="AlphaFoldDB" id="A0A2S6N3I9"/>
<dbReference type="EMBL" id="NHRY01000232">
    <property type="protein sequence ID" value="PPQ29162.1"/>
    <property type="molecule type" value="Genomic_DNA"/>
</dbReference>
<dbReference type="Proteomes" id="UP000239724">
    <property type="component" value="Unassembled WGS sequence"/>
</dbReference>
<gene>
    <name evidence="1" type="ORF">CCS01_22480</name>
</gene>
<proteinExistence type="predicted"/>
<sequence length="140" mass="14702">MPVLAAMAIMVTGCLSTFLVLQLDEFRPKIGDMVVFKPGSQDTDLWQTSIRATVVSPAGAPVGDCTLDPNIMATDGGSLVVEARQTEPVLQYRIHWAGAETSKLTSACGTHANLVVSRTDLQRLANAAGGFGVGDKGMVP</sequence>
<evidence type="ECO:0000313" key="2">
    <source>
        <dbReference type="Proteomes" id="UP000239724"/>
    </source>
</evidence>
<reference evidence="1 2" key="1">
    <citation type="journal article" date="2018" name="Arch. Microbiol.">
        <title>New insights into the metabolic potential of the phototrophic purple bacterium Rhodopila globiformis DSM 161(T) from its draft genome sequence and evidence for a vanadium-dependent nitrogenase.</title>
        <authorList>
            <person name="Imhoff J.F."/>
            <person name="Rahn T."/>
            <person name="Kunzel S."/>
            <person name="Neulinger S.C."/>
        </authorList>
    </citation>
    <scope>NUCLEOTIDE SEQUENCE [LARGE SCALE GENOMIC DNA]</scope>
    <source>
        <strain evidence="1 2">DSM 161</strain>
    </source>
</reference>
<accession>A0A2S6N3I9</accession>
<protein>
    <submittedName>
        <fullName evidence="1">Uncharacterized protein</fullName>
    </submittedName>
</protein>